<keyword evidence="3" id="KW-1185">Reference proteome</keyword>
<evidence type="ECO:0000313" key="2">
    <source>
        <dbReference type="EMBL" id="TWC01348.1"/>
    </source>
</evidence>
<protein>
    <submittedName>
        <fullName evidence="2">Uncharacterized protein</fullName>
    </submittedName>
</protein>
<gene>
    <name evidence="2" type="ORF">FBZ93_104627</name>
</gene>
<sequence>MRKIVGFLGDKRHQNGDNLVTLCRSGLLAMSVMPSRSSTLAVAVFVAAFALAPMRAHAQWWRSAPKDFEDCADLAEKAKTKEDKTAQLADCNAKFAGRRKVGGGYTYYDFMQDRSFDIAGPNPTPDEQKKIDQEYTGYLEKERRSSIVAAFNAKQLERQEKQERPPQIQQASLHNEPVHGEPAKVPVPVARPTKPRVAAAPPKVRPPAGSCVKGTFSCDWPRLSDGLNDLKKLFTPTSPSPTKLAKRTDVSR</sequence>
<dbReference type="EMBL" id="VITY01000004">
    <property type="protein sequence ID" value="TWC01348.1"/>
    <property type="molecule type" value="Genomic_DNA"/>
</dbReference>
<name>A0A560M0Y5_9BRAD</name>
<dbReference type="Proteomes" id="UP000321304">
    <property type="component" value="Unassembled WGS sequence"/>
</dbReference>
<comment type="caution">
    <text evidence="2">The sequence shown here is derived from an EMBL/GenBank/DDBJ whole genome shotgun (WGS) entry which is preliminary data.</text>
</comment>
<feature type="compositionally biased region" description="Low complexity" evidence="1">
    <location>
        <begin position="183"/>
        <end position="208"/>
    </location>
</feature>
<reference evidence="2 3" key="1">
    <citation type="submission" date="2019-06" db="EMBL/GenBank/DDBJ databases">
        <title>Genomic Encyclopedia of Type Strains, Phase IV (KMG-V): Genome sequencing to study the core and pangenomes of soil and plant-associated prokaryotes.</title>
        <authorList>
            <person name="Whitman W."/>
        </authorList>
    </citation>
    <scope>NUCLEOTIDE SEQUENCE [LARGE SCALE GENOMIC DNA]</scope>
    <source>
        <strain evidence="2 3">BR 10355</strain>
    </source>
</reference>
<proteinExistence type="predicted"/>
<feature type="region of interest" description="Disordered" evidence="1">
    <location>
        <begin position="227"/>
        <end position="252"/>
    </location>
</feature>
<dbReference type="AlphaFoldDB" id="A0A560M0Y5"/>
<evidence type="ECO:0000256" key="1">
    <source>
        <dbReference type="SAM" id="MobiDB-lite"/>
    </source>
</evidence>
<evidence type="ECO:0000313" key="3">
    <source>
        <dbReference type="Proteomes" id="UP000321304"/>
    </source>
</evidence>
<organism evidence="2 3">
    <name type="scientific">Bradyrhizobium macuxiense</name>
    <dbReference type="NCBI Taxonomy" id="1755647"/>
    <lineage>
        <taxon>Bacteria</taxon>
        <taxon>Pseudomonadati</taxon>
        <taxon>Pseudomonadota</taxon>
        <taxon>Alphaproteobacteria</taxon>
        <taxon>Hyphomicrobiales</taxon>
        <taxon>Nitrobacteraceae</taxon>
        <taxon>Bradyrhizobium</taxon>
    </lineage>
</organism>
<accession>A0A560M0Y5</accession>
<feature type="region of interest" description="Disordered" evidence="1">
    <location>
        <begin position="157"/>
        <end position="211"/>
    </location>
</feature>